<name>A0A1F8F3L4_9BACT</name>
<dbReference type="GO" id="GO:0030655">
    <property type="term" value="P:beta-lactam antibiotic catabolic process"/>
    <property type="evidence" value="ECO:0007669"/>
    <property type="project" value="InterPro"/>
</dbReference>
<dbReference type="InterPro" id="IPR045155">
    <property type="entry name" value="Beta-lactam_cat"/>
</dbReference>
<comment type="caution">
    <text evidence="2">The sequence shown here is derived from an EMBL/GenBank/DDBJ whole genome shotgun (WGS) entry which is preliminary data.</text>
</comment>
<evidence type="ECO:0000259" key="1">
    <source>
        <dbReference type="Pfam" id="PF13354"/>
    </source>
</evidence>
<dbReference type="PANTHER" id="PTHR35333:SF3">
    <property type="entry name" value="BETA-LACTAMASE-TYPE TRANSPEPTIDASE FOLD CONTAINING PROTEIN"/>
    <property type="match status" value="1"/>
</dbReference>
<gene>
    <name evidence="2" type="ORF">A3B86_02540</name>
</gene>
<dbReference type="AlphaFoldDB" id="A0A1F8F3L4"/>
<proteinExistence type="predicted"/>
<organism evidence="2 3">
    <name type="scientific">Candidatus Yanofskybacteria bacterium RIFCSPHIGHO2_02_FULL_38_22b</name>
    <dbReference type="NCBI Taxonomy" id="1802673"/>
    <lineage>
        <taxon>Bacteria</taxon>
        <taxon>Candidatus Yanofskyibacteriota</taxon>
    </lineage>
</organism>
<dbReference type="GO" id="GO:0046677">
    <property type="term" value="P:response to antibiotic"/>
    <property type="evidence" value="ECO:0007669"/>
    <property type="project" value="InterPro"/>
</dbReference>
<dbReference type="InterPro" id="IPR000871">
    <property type="entry name" value="Beta-lactam_class-A"/>
</dbReference>
<dbReference type="PANTHER" id="PTHR35333">
    <property type="entry name" value="BETA-LACTAMASE"/>
    <property type="match status" value="1"/>
</dbReference>
<dbReference type="EMBL" id="MGJN01000001">
    <property type="protein sequence ID" value="OGN07734.1"/>
    <property type="molecule type" value="Genomic_DNA"/>
</dbReference>
<accession>A0A1F8F3L4</accession>
<sequence>MRFQISKPLLLLLLLGGGFLANQLNIIDINLFCNQSRFKYINKELACGDSFVVKKHAYKEFKVKVEDFIQQKVKEDEITEVSIYFRDLENGPTFGINEHAIFTPASLLKVPIMLTYLSLAENKPELLEKTLKFSRLKEGDLIHQSITPKDPIQENIAYSVRELLSHMIKYSDNNASFTLALYLNKQYPDGQPFFDTIRGFGLIDPEDIAESNLSVKSYASIFIQLYNSSFFSKTETSEEALRLLAESDFIKGIVAGVPSGISVAHKFGERQIADNEQKQFHDCGIVYYPKNPYLLCVMTRGDDFDKLPGVVSEISRMVYEEFESRRL</sequence>
<dbReference type="Pfam" id="PF13354">
    <property type="entry name" value="Beta-lactamase2"/>
    <property type="match status" value="1"/>
</dbReference>
<dbReference type="InterPro" id="IPR012338">
    <property type="entry name" value="Beta-lactam/transpept-like"/>
</dbReference>
<dbReference type="GO" id="GO:0008800">
    <property type="term" value="F:beta-lactamase activity"/>
    <property type="evidence" value="ECO:0007669"/>
    <property type="project" value="InterPro"/>
</dbReference>
<dbReference type="Gene3D" id="3.40.710.10">
    <property type="entry name" value="DD-peptidase/beta-lactamase superfamily"/>
    <property type="match status" value="1"/>
</dbReference>
<dbReference type="Proteomes" id="UP000176834">
    <property type="component" value="Unassembled WGS sequence"/>
</dbReference>
<dbReference type="SUPFAM" id="SSF56601">
    <property type="entry name" value="beta-lactamase/transpeptidase-like"/>
    <property type="match status" value="1"/>
</dbReference>
<evidence type="ECO:0000313" key="2">
    <source>
        <dbReference type="EMBL" id="OGN07734.1"/>
    </source>
</evidence>
<protein>
    <recommendedName>
        <fullName evidence="1">Beta-lactamase class A catalytic domain-containing protein</fullName>
    </recommendedName>
</protein>
<reference evidence="2 3" key="1">
    <citation type="journal article" date="2016" name="Nat. Commun.">
        <title>Thousands of microbial genomes shed light on interconnected biogeochemical processes in an aquifer system.</title>
        <authorList>
            <person name="Anantharaman K."/>
            <person name="Brown C.T."/>
            <person name="Hug L.A."/>
            <person name="Sharon I."/>
            <person name="Castelle C.J."/>
            <person name="Probst A.J."/>
            <person name="Thomas B.C."/>
            <person name="Singh A."/>
            <person name="Wilkins M.J."/>
            <person name="Karaoz U."/>
            <person name="Brodie E.L."/>
            <person name="Williams K.H."/>
            <person name="Hubbard S.S."/>
            <person name="Banfield J.F."/>
        </authorList>
    </citation>
    <scope>NUCLEOTIDE SEQUENCE [LARGE SCALE GENOMIC DNA]</scope>
</reference>
<feature type="domain" description="Beta-lactamase class A catalytic" evidence="1">
    <location>
        <begin position="82"/>
        <end position="299"/>
    </location>
</feature>
<evidence type="ECO:0000313" key="3">
    <source>
        <dbReference type="Proteomes" id="UP000176834"/>
    </source>
</evidence>